<evidence type="ECO:0008006" key="12">
    <source>
        <dbReference type="Google" id="ProtNLM"/>
    </source>
</evidence>
<evidence type="ECO:0000256" key="1">
    <source>
        <dbReference type="ARBA" id="ARBA00004123"/>
    </source>
</evidence>
<dbReference type="GO" id="GO:0005634">
    <property type="term" value="C:nucleus"/>
    <property type="evidence" value="ECO:0007669"/>
    <property type="project" value="UniProtKB-SubCell"/>
</dbReference>
<gene>
    <name evidence="10" type="ORF">K435DRAFT_801486</name>
</gene>
<organism evidence="10 11">
    <name type="scientific">Dendrothele bispora (strain CBS 962.96)</name>
    <dbReference type="NCBI Taxonomy" id="1314807"/>
    <lineage>
        <taxon>Eukaryota</taxon>
        <taxon>Fungi</taxon>
        <taxon>Dikarya</taxon>
        <taxon>Basidiomycota</taxon>
        <taxon>Agaricomycotina</taxon>
        <taxon>Agaricomycetes</taxon>
        <taxon>Agaricomycetidae</taxon>
        <taxon>Agaricales</taxon>
        <taxon>Agaricales incertae sedis</taxon>
        <taxon>Dendrothele</taxon>
    </lineage>
</organism>
<dbReference type="GO" id="GO:0005737">
    <property type="term" value="C:cytoplasm"/>
    <property type="evidence" value="ECO:0007669"/>
    <property type="project" value="UniProtKB-SubCell"/>
</dbReference>
<name>A0A4S8LPQ0_DENBC</name>
<evidence type="ECO:0000313" key="10">
    <source>
        <dbReference type="EMBL" id="THU91161.1"/>
    </source>
</evidence>
<evidence type="ECO:0000313" key="11">
    <source>
        <dbReference type="Proteomes" id="UP000297245"/>
    </source>
</evidence>
<evidence type="ECO:0000256" key="7">
    <source>
        <dbReference type="SAM" id="MobiDB-lite"/>
    </source>
</evidence>
<comment type="subcellular location">
    <subcellularLocation>
        <location evidence="2">Cytoplasm</location>
    </subcellularLocation>
    <subcellularLocation>
        <location evidence="1">Nucleus</location>
    </subcellularLocation>
</comment>
<dbReference type="PANTHER" id="PTHR15492">
    <property type="entry name" value="CYCLIN D1-BINDING PROTEIN 1"/>
    <property type="match status" value="1"/>
</dbReference>
<dbReference type="Pfam" id="PF20936">
    <property type="entry name" value="GCIP_C"/>
    <property type="match status" value="1"/>
</dbReference>
<dbReference type="AlphaFoldDB" id="A0A4S8LPQ0"/>
<feature type="domain" description="Cyclin-D1-binding protein 1-like N-terminal" evidence="8">
    <location>
        <begin position="47"/>
        <end position="192"/>
    </location>
</feature>
<dbReference type="Gene3D" id="1.20.1420.10">
    <property type="entry name" value="Talin, central domain"/>
    <property type="match status" value="1"/>
</dbReference>
<keyword evidence="6" id="KW-0131">Cell cycle</keyword>
<dbReference type="InterPro" id="IPR049317">
    <property type="entry name" value="GCIP-like_N"/>
</dbReference>
<dbReference type="Gene3D" id="1.20.1410.10">
    <property type="entry name" value="I/LWEQ domain"/>
    <property type="match status" value="1"/>
</dbReference>
<feature type="region of interest" description="Disordered" evidence="7">
    <location>
        <begin position="197"/>
        <end position="216"/>
    </location>
</feature>
<feature type="compositionally biased region" description="Acidic residues" evidence="7">
    <location>
        <begin position="199"/>
        <end position="211"/>
    </location>
</feature>
<accession>A0A4S8LPQ0</accession>
<dbReference type="PANTHER" id="PTHR15492:SF1">
    <property type="entry name" value="CYCLIN-D1-BINDING PROTEIN 1"/>
    <property type="match status" value="1"/>
</dbReference>
<keyword evidence="11" id="KW-1185">Reference proteome</keyword>
<evidence type="ECO:0000259" key="9">
    <source>
        <dbReference type="Pfam" id="PF20936"/>
    </source>
</evidence>
<keyword evidence="4" id="KW-0963">Cytoplasm</keyword>
<evidence type="ECO:0000259" key="8">
    <source>
        <dbReference type="Pfam" id="PF13324"/>
    </source>
</evidence>
<keyword evidence="5" id="KW-0539">Nucleus</keyword>
<protein>
    <recommendedName>
        <fullName evidence="12">Grap2 and cyclin-D-interacting-domain-containing protein</fullName>
    </recommendedName>
</protein>
<evidence type="ECO:0000256" key="3">
    <source>
        <dbReference type="ARBA" id="ARBA00008940"/>
    </source>
</evidence>
<evidence type="ECO:0000256" key="5">
    <source>
        <dbReference type="ARBA" id="ARBA00023242"/>
    </source>
</evidence>
<dbReference type="Pfam" id="PF13324">
    <property type="entry name" value="GCIP_N"/>
    <property type="match status" value="1"/>
</dbReference>
<dbReference type="EMBL" id="ML179314">
    <property type="protein sequence ID" value="THU91161.1"/>
    <property type="molecule type" value="Genomic_DNA"/>
</dbReference>
<proteinExistence type="inferred from homology"/>
<dbReference type="InterPro" id="IPR026907">
    <property type="entry name" value="GCIP-like"/>
</dbReference>
<sequence length="370" mass="40596">MSNQQQVIQLLRLGNNACSLALQSVADNSHEEPSPSSFSVIRTDFMSLLALIYATATKLAISLKTSSPTYSAAITPLKDMTKHVAALSHCVNMFNINEHGKTFTQEAVSLVRDVLISTQSLLQLLLDIEVSDDRNKWKEEYLVRTGTLHDIIENARSPTGLSKDNSSAVAKIWNRDLGALEDGVREVAEMIENAQCGDIGEDEDDDDDGWDELGLGSSKTLDKDELGRTFKIHTVLRLTALLDKKIASDLLSSQLRNLHPGTLDKFASFSPALLSASDELIASLFSPQDVPSVKKELDSLTHIIHDVKEAVYPLFSETSETAEEAMEKLSLNGQAPGKQRSQKKWFDGCFEQVSKAIESAAVTLNTNTET</sequence>
<dbReference type="Proteomes" id="UP000297245">
    <property type="component" value="Unassembled WGS sequence"/>
</dbReference>
<dbReference type="InterPro" id="IPR049318">
    <property type="entry name" value="GCIP_C"/>
</dbReference>
<dbReference type="OrthoDB" id="41588at2759"/>
<reference evidence="10 11" key="1">
    <citation type="journal article" date="2019" name="Nat. Ecol. Evol.">
        <title>Megaphylogeny resolves global patterns of mushroom evolution.</title>
        <authorList>
            <person name="Varga T."/>
            <person name="Krizsan K."/>
            <person name="Foldi C."/>
            <person name="Dima B."/>
            <person name="Sanchez-Garcia M."/>
            <person name="Sanchez-Ramirez S."/>
            <person name="Szollosi G.J."/>
            <person name="Szarkandi J.G."/>
            <person name="Papp V."/>
            <person name="Albert L."/>
            <person name="Andreopoulos W."/>
            <person name="Angelini C."/>
            <person name="Antonin V."/>
            <person name="Barry K.W."/>
            <person name="Bougher N.L."/>
            <person name="Buchanan P."/>
            <person name="Buyck B."/>
            <person name="Bense V."/>
            <person name="Catcheside P."/>
            <person name="Chovatia M."/>
            <person name="Cooper J."/>
            <person name="Damon W."/>
            <person name="Desjardin D."/>
            <person name="Finy P."/>
            <person name="Geml J."/>
            <person name="Haridas S."/>
            <person name="Hughes K."/>
            <person name="Justo A."/>
            <person name="Karasinski D."/>
            <person name="Kautmanova I."/>
            <person name="Kiss B."/>
            <person name="Kocsube S."/>
            <person name="Kotiranta H."/>
            <person name="LaButti K.M."/>
            <person name="Lechner B.E."/>
            <person name="Liimatainen K."/>
            <person name="Lipzen A."/>
            <person name="Lukacs Z."/>
            <person name="Mihaltcheva S."/>
            <person name="Morgado L.N."/>
            <person name="Niskanen T."/>
            <person name="Noordeloos M.E."/>
            <person name="Ohm R.A."/>
            <person name="Ortiz-Santana B."/>
            <person name="Ovrebo C."/>
            <person name="Racz N."/>
            <person name="Riley R."/>
            <person name="Savchenko A."/>
            <person name="Shiryaev A."/>
            <person name="Soop K."/>
            <person name="Spirin V."/>
            <person name="Szebenyi C."/>
            <person name="Tomsovsky M."/>
            <person name="Tulloss R.E."/>
            <person name="Uehling J."/>
            <person name="Grigoriev I.V."/>
            <person name="Vagvolgyi C."/>
            <person name="Papp T."/>
            <person name="Martin F.M."/>
            <person name="Miettinen O."/>
            <person name="Hibbett D.S."/>
            <person name="Nagy L.G."/>
        </authorList>
    </citation>
    <scope>NUCLEOTIDE SEQUENCE [LARGE SCALE GENOMIC DNA]</scope>
    <source>
        <strain evidence="10 11">CBS 962.96</strain>
    </source>
</reference>
<comment type="similarity">
    <text evidence="3">Belongs to the CCNDBP1 family.</text>
</comment>
<evidence type="ECO:0000256" key="6">
    <source>
        <dbReference type="ARBA" id="ARBA00023306"/>
    </source>
</evidence>
<evidence type="ECO:0000256" key="4">
    <source>
        <dbReference type="ARBA" id="ARBA00022490"/>
    </source>
</evidence>
<feature type="domain" description="Cyclin-D1-binding protein 1-like C-terminal" evidence="9">
    <location>
        <begin position="207"/>
        <end position="307"/>
    </location>
</feature>
<evidence type="ECO:0000256" key="2">
    <source>
        <dbReference type="ARBA" id="ARBA00004496"/>
    </source>
</evidence>